<evidence type="ECO:0000259" key="2">
    <source>
        <dbReference type="PROSITE" id="PS50879"/>
    </source>
</evidence>
<dbReference type="PANTHER" id="PTHR20956">
    <property type="entry name" value="HEH2P"/>
    <property type="match status" value="1"/>
</dbReference>
<evidence type="ECO:0000313" key="4">
    <source>
        <dbReference type="Proteomes" id="UP001208570"/>
    </source>
</evidence>
<sequence length="487" mass="55189">MWKTPRPHTNHSSRTSRHTRRLAWREAQDRHEDTIIHSDSMAAIKILAQTKTRTYPEITTKIINSALSQRGSLTTLHWVPSHTNIEGNERADALANEATNLTNILHTEQTPDAYKHMITEYLHKQITPNQDTANLSTCVTRAEYQAVVSIGVIDWECRGYGPANPLLINETNSRMSVFMQLILAISMLRIAMTSLRWQIRPCPVPVDDRLVTHTLVEESSSRSKPTLLDSAGYQYTRKVDKRRPGVTWLCHVQGTKTMTCKATVIEKDGRPHVAEVRRQIKAQATKRVLASAAEIVEEANRKRRKVRPQDPADANFDVDLDHIADGFLQHDTMVSNARHLIFATMAMLTQSKNVICRKLTALPLLPQEHITTVFEAIVRQAGVCVSAINNLIEGKRCKNTYYITRSYYTKLPFYLLIRLLHKEARIVNIQVAIVYWEDLTLDQRHGVANITTRLEKLRAEYSDRSRSASSPIAAGSHLIGPKGDITD</sequence>
<dbReference type="PROSITE" id="PS50879">
    <property type="entry name" value="RNASE_H_1"/>
    <property type="match status" value="1"/>
</dbReference>
<comment type="caution">
    <text evidence="3">The sequence shown here is derived from an EMBL/GenBank/DDBJ whole genome shotgun (WGS) entry which is preliminary data.</text>
</comment>
<dbReference type="AlphaFoldDB" id="A0AAD9J3G8"/>
<evidence type="ECO:0000256" key="1">
    <source>
        <dbReference type="SAM" id="MobiDB-lite"/>
    </source>
</evidence>
<name>A0AAD9J3G8_9ANNE</name>
<proteinExistence type="predicted"/>
<dbReference type="Gene3D" id="3.30.420.10">
    <property type="entry name" value="Ribonuclease H-like superfamily/Ribonuclease H"/>
    <property type="match status" value="1"/>
</dbReference>
<feature type="domain" description="RNase H type-1" evidence="2">
    <location>
        <begin position="1"/>
        <end position="100"/>
    </location>
</feature>
<gene>
    <name evidence="3" type="ORF">LSH36_666g00024</name>
</gene>
<reference evidence="3" key="1">
    <citation type="journal article" date="2023" name="Mol. Biol. Evol.">
        <title>Third-Generation Sequencing Reveals the Adaptive Role of the Epigenome in Three Deep-Sea Polychaetes.</title>
        <authorList>
            <person name="Perez M."/>
            <person name="Aroh O."/>
            <person name="Sun Y."/>
            <person name="Lan Y."/>
            <person name="Juniper S.K."/>
            <person name="Young C.R."/>
            <person name="Angers B."/>
            <person name="Qian P.Y."/>
        </authorList>
    </citation>
    <scope>NUCLEOTIDE SEQUENCE</scope>
    <source>
        <strain evidence="3">P08H-3</strain>
    </source>
</reference>
<feature type="region of interest" description="Disordered" evidence="1">
    <location>
        <begin position="1"/>
        <end position="22"/>
    </location>
</feature>
<accession>A0AAD9J3G8</accession>
<dbReference type="SUPFAM" id="SSF53098">
    <property type="entry name" value="Ribonuclease H-like"/>
    <property type="match status" value="1"/>
</dbReference>
<dbReference type="InterPro" id="IPR036397">
    <property type="entry name" value="RNaseH_sf"/>
</dbReference>
<organism evidence="3 4">
    <name type="scientific">Paralvinella palmiformis</name>
    <dbReference type="NCBI Taxonomy" id="53620"/>
    <lineage>
        <taxon>Eukaryota</taxon>
        <taxon>Metazoa</taxon>
        <taxon>Spiralia</taxon>
        <taxon>Lophotrochozoa</taxon>
        <taxon>Annelida</taxon>
        <taxon>Polychaeta</taxon>
        <taxon>Sedentaria</taxon>
        <taxon>Canalipalpata</taxon>
        <taxon>Terebellida</taxon>
        <taxon>Terebelliformia</taxon>
        <taxon>Alvinellidae</taxon>
        <taxon>Paralvinella</taxon>
    </lineage>
</organism>
<keyword evidence="4" id="KW-1185">Reference proteome</keyword>
<dbReference type="CDD" id="cd09276">
    <property type="entry name" value="Rnase_HI_RT_non_LTR"/>
    <property type="match status" value="1"/>
</dbReference>
<evidence type="ECO:0000313" key="3">
    <source>
        <dbReference type="EMBL" id="KAK2145653.1"/>
    </source>
</evidence>
<dbReference type="GO" id="GO:0003676">
    <property type="term" value="F:nucleic acid binding"/>
    <property type="evidence" value="ECO:0007669"/>
    <property type="project" value="InterPro"/>
</dbReference>
<dbReference type="Proteomes" id="UP001208570">
    <property type="component" value="Unassembled WGS sequence"/>
</dbReference>
<dbReference type="GO" id="GO:0004523">
    <property type="term" value="F:RNA-DNA hybrid ribonuclease activity"/>
    <property type="evidence" value="ECO:0007669"/>
    <property type="project" value="InterPro"/>
</dbReference>
<protein>
    <recommendedName>
        <fullName evidence="2">RNase H type-1 domain-containing protein</fullName>
    </recommendedName>
</protein>
<dbReference type="PANTHER" id="PTHR20956:SF12">
    <property type="entry name" value="FLYWCH-TYPE DOMAIN-CONTAINING PROTEIN"/>
    <property type="match status" value="1"/>
</dbReference>
<dbReference type="EMBL" id="JAODUP010000666">
    <property type="protein sequence ID" value="KAK2145653.1"/>
    <property type="molecule type" value="Genomic_DNA"/>
</dbReference>
<dbReference type="InterPro" id="IPR002156">
    <property type="entry name" value="RNaseH_domain"/>
</dbReference>
<dbReference type="InterPro" id="IPR012337">
    <property type="entry name" value="RNaseH-like_sf"/>
</dbReference>
<feature type="region of interest" description="Disordered" evidence="1">
    <location>
        <begin position="468"/>
        <end position="487"/>
    </location>
</feature>